<dbReference type="EMBL" id="VSRR010006635">
    <property type="protein sequence ID" value="MPC45234.1"/>
    <property type="molecule type" value="Genomic_DNA"/>
</dbReference>
<dbReference type="Proteomes" id="UP000324222">
    <property type="component" value="Unassembled WGS sequence"/>
</dbReference>
<organism evidence="1 2">
    <name type="scientific">Portunus trituberculatus</name>
    <name type="common">Swimming crab</name>
    <name type="synonym">Neptunus trituberculatus</name>
    <dbReference type="NCBI Taxonomy" id="210409"/>
    <lineage>
        <taxon>Eukaryota</taxon>
        <taxon>Metazoa</taxon>
        <taxon>Ecdysozoa</taxon>
        <taxon>Arthropoda</taxon>
        <taxon>Crustacea</taxon>
        <taxon>Multicrustacea</taxon>
        <taxon>Malacostraca</taxon>
        <taxon>Eumalacostraca</taxon>
        <taxon>Eucarida</taxon>
        <taxon>Decapoda</taxon>
        <taxon>Pleocyemata</taxon>
        <taxon>Brachyura</taxon>
        <taxon>Eubrachyura</taxon>
        <taxon>Portunoidea</taxon>
        <taxon>Portunidae</taxon>
        <taxon>Portuninae</taxon>
        <taxon>Portunus</taxon>
    </lineage>
</organism>
<keyword evidence="2" id="KW-1185">Reference proteome</keyword>
<dbReference type="AlphaFoldDB" id="A0A5B7FLD2"/>
<reference evidence="1 2" key="1">
    <citation type="submission" date="2019-05" db="EMBL/GenBank/DDBJ databases">
        <title>Another draft genome of Portunus trituberculatus and its Hox gene families provides insights of decapod evolution.</title>
        <authorList>
            <person name="Jeong J.-H."/>
            <person name="Song I."/>
            <person name="Kim S."/>
            <person name="Choi T."/>
            <person name="Kim D."/>
            <person name="Ryu S."/>
            <person name="Kim W."/>
        </authorList>
    </citation>
    <scope>NUCLEOTIDE SEQUENCE [LARGE SCALE GENOMIC DNA]</scope>
    <source>
        <tissue evidence="1">Muscle</tissue>
    </source>
</reference>
<gene>
    <name evidence="1" type="ORF">E2C01_038927</name>
</gene>
<proteinExistence type="predicted"/>
<evidence type="ECO:0000313" key="1">
    <source>
        <dbReference type="EMBL" id="MPC45234.1"/>
    </source>
</evidence>
<comment type="caution">
    <text evidence="1">The sequence shown here is derived from an EMBL/GenBank/DDBJ whole genome shotgun (WGS) entry which is preliminary data.</text>
</comment>
<evidence type="ECO:0000313" key="2">
    <source>
        <dbReference type="Proteomes" id="UP000324222"/>
    </source>
</evidence>
<sequence length="79" mass="9263">MCIKNYDTREVNDTLWSSGEALSNVILRHNTGTAHYRYTSLRPTVLLFPSLLLHILPSLYPLSPHRKKRRKEDRGHYTI</sequence>
<name>A0A5B7FLD2_PORTR</name>
<protein>
    <submittedName>
        <fullName evidence="1">Uncharacterized protein</fullName>
    </submittedName>
</protein>
<accession>A0A5B7FLD2</accession>